<feature type="transmembrane region" description="Helical" evidence="1">
    <location>
        <begin position="37"/>
        <end position="60"/>
    </location>
</feature>
<dbReference type="RefSeq" id="WP_344589504.1">
    <property type="nucleotide sequence ID" value="NZ_BAAARW010000011.1"/>
</dbReference>
<dbReference type="EMBL" id="BAAARW010000011">
    <property type="protein sequence ID" value="GAA2417170.1"/>
    <property type="molecule type" value="Genomic_DNA"/>
</dbReference>
<gene>
    <name evidence="2" type="ORF">GCM10010191_29610</name>
</gene>
<evidence type="ECO:0000313" key="3">
    <source>
        <dbReference type="Proteomes" id="UP001501231"/>
    </source>
</evidence>
<protein>
    <submittedName>
        <fullName evidence="2">Uncharacterized protein</fullName>
    </submittedName>
</protein>
<reference evidence="2 3" key="1">
    <citation type="journal article" date="2019" name="Int. J. Syst. Evol. Microbiol.">
        <title>The Global Catalogue of Microorganisms (GCM) 10K type strain sequencing project: providing services to taxonomists for standard genome sequencing and annotation.</title>
        <authorList>
            <consortium name="The Broad Institute Genomics Platform"/>
            <consortium name="The Broad Institute Genome Sequencing Center for Infectious Disease"/>
            <person name="Wu L."/>
            <person name="Ma J."/>
        </authorList>
    </citation>
    <scope>NUCLEOTIDE SEQUENCE [LARGE SCALE GENOMIC DNA]</scope>
    <source>
        <strain evidence="2 3">JCM 3325</strain>
    </source>
</reference>
<proteinExistence type="predicted"/>
<keyword evidence="1" id="KW-0472">Membrane</keyword>
<dbReference type="Proteomes" id="UP001501231">
    <property type="component" value="Unassembled WGS sequence"/>
</dbReference>
<evidence type="ECO:0000313" key="2">
    <source>
        <dbReference type="EMBL" id="GAA2417170.1"/>
    </source>
</evidence>
<keyword evidence="1" id="KW-0812">Transmembrane</keyword>
<organism evidence="2 3">
    <name type="scientific">Actinomadura vinacea</name>
    <dbReference type="NCBI Taxonomy" id="115336"/>
    <lineage>
        <taxon>Bacteria</taxon>
        <taxon>Bacillati</taxon>
        <taxon>Actinomycetota</taxon>
        <taxon>Actinomycetes</taxon>
        <taxon>Streptosporangiales</taxon>
        <taxon>Thermomonosporaceae</taxon>
        <taxon>Actinomadura</taxon>
    </lineage>
</organism>
<feature type="transmembrane region" description="Helical" evidence="1">
    <location>
        <begin position="6"/>
        <end position="25"/>
    </location>
</feature>
<feature type="transmembrane region" description="Helical" evidence="1">
    <location>
        <begin position="66"/>
        <end position="86"/>
    </location>
</feature>
<accession>A0ABN3IZY8</accession>
<comment type="caution">
    <text evidence="2">The sequence shown here is derived from an EMBL/GenBank/DDBJ whole genome shotgun (WGS) entry which is preliminary data.</text>
</comment>
<keyword evidence="1" id="KW-1133">Transmembrane helix</keyword>
<sequence length="91" mass="9338">MSFLGSGIVVLIVAVVGVTGYVAAADRPRTGRVLARHPILAGALIPSVLALPLIALLMVADEGRGAAMVAMVYANAIVAFAFVVTLRPPEK</sequence>
<name>A0ABN3IZY8_9ACTN</name>
<keyword evidence="3" id="KW-1185">Reference proteome</keyword>
<evidence type="ECO:0000256" key="1">
    <source>
        <dbReference type="SAM" id="Phobius"/>
    </source>
</evidence>